<evidence type="ECO:0000256" key="13">
    <source>
        <dbReference type="ARBA" id="ARBA00022884"/>
    </source>
</evidence>
<evidence type="ECO:0000256" key="4">
    <source>
        <dbReference type="ARBA" id="ARBA00022519"/>
    </source>
</evidence>
<keyword evidence="15" id="KW-0820">tRNA-binding</keyword>
<feature type="compositionally biased region" description="Low complexity" evidence="16">
    <location>
        <begin position="744"/>
        <end position="755"/>
    </location>
</feature>
<dbReference type="InterPro" id="IPR028878">
    <property type="entry name" value="RNase_E"/>
</dbReference>
<keyword evidence="4 15" id="KW-0997">Cell inner membrane</keyword>
<evidence type="ECO:0000256" key="14">
    <source>
        <dbReference type="ARBA" id="ARBA00023136"/>
    </source>
</evidence>
<evidence type="ECO:0000256" key="15">
    <source>
        <dbReference type="HAMAP-Rule" id="MF_00970"/>
    </source>
</evidence>
<sequence length="907" mass="100684">MKRMLINATQPEERRVALVDGQRLYDLDIESGSRESKKANIYRGRITRVEPSLEAAFVDYGAERHGFLPLKEIGREYFAKSPNEGRGNIRDLVKEGTEVIVQVDKEERGNKGAALTTYVSLAGRYLVLMPNNARAGGISRRIEGEERAALKDAMNNLNVPNQMGVIVRTAGIGRISEELQWDLDYLVKIWEAVNQAALEKPAPFLIYRESNVIIRAMRDYLRQDIGEVLIDNQEVYDQAQTFIQQVMPTYQNKIKFYQDDVPLFSRFQIESQIETAFQREVKLPSGGSIVIDHTEALVSIDINSARATRGSDIEETALQTNLEAADEVARQLRLRDIGGLVVIDFIDMSPIKNQREVENRMRDALKIDRARVQIGRISRFGLLEMSRQRLRPSLGETSGMVCPRCEGQGTIRDVKSIALSILRLIEEEAMKENTAQIRAVLPVTVATFLLNEKRSPLNEIEQRQKVEVLVIPNPDMHTPHYDVFRVREDELPETDIQVASYELDVSATNDKEPLSSNEKATGFAEAAVQNVIRTTPAPTEEQAKAISAANSQATTAAEKDEKPSLVNRLVKFLFGEPATNTEKVEAKKPATNTTPNRNTADKKPSERTHRTSKTRENNQRNPRQRTDNRRTSTRRERDESNSSNETNRQETRQQAATAQDSNTPPKPTRTNPRNRRRNKAVTGDAAVAPDFEKLKSSVQPTNEDTVETAPSSPTDKKAVAKTETTASAEQQGTSIEKAPEPKVTAASNESTNTAADSVEEKPKSGRGRPAKTESDATETEAVAKETTVTQAAAPQQPLAEAAVTEQPKVEASTETPATATKEAKAEDTQVEAPQVAPVTEPHVAAAEPAPEPTPVEEVAAPKEEASNNPFAHLPGYQPLPGRAPNDPREVRRRKKMEEELKAHSSND</sequence>
<dbReference type="InterPro" id="IPR004659">
    <property type="entry name" value="RNase_E/G"/>
</dbReference>
<dbReference type="SUPFAM" id="SSF50249">
    <property type="entry name" value="Nucleic acid-binding proteins"/>
    <property type="match status" value="1"/>
</dbReference>
<reference evidence="19" key="1">
    <citation type="journal article" date="2019" name="Int. J. Syst. Evol. Microbiol.">
        <title>The Global Catalogue of Microorganisms (GCM) 10K type strain sequencing project: providing services to taxonomists for standard genome sequencing and annotation.</title>
        <authorList>
            <consortium name="The Broad Institute Genomics Platform"/>
            <consortium name="The Broad Institute Genome Sequencing Center for Infectious Disease"/>
            <person name="Wu L."/>
            <person name="Ma J."/>
        </authorList>
    </citation>
    <scope>NUCLEOTIDE SEQUENCE [LARGE SCALE GENOMIC DNA]</scope>
    <source>
        <strain evidence="19">NBRC 100033</strain>
    </source>
</reference>
<evidence type="ECO:0000256" key="6">
    <source>
        <dbReference type="ARBA" id="ARBA00022694"/>
    </source>
</evidence>
<evidence type="ECO:0000256" key="3">
    <source>
        <dbReference type="ARBA" id="ARBA00022490"/>
    </source>
</evidence>
<dbReference type="InterPro" id="IPR012340">
    <property type="entry name" value="NA-bd_OB-fold"/>
</dbReference>
<evidence type="ECO:0000256" key="1">
    <source>
        <dbReference type="ARBA" id="ARBA00005663"/>
    </source>
</evidence>
<keyword evidence="7 15" id="KW-0540">Nuclease</keyword>
<comment type="subunit">
    <text evidence="15">Component of the RNA degradosome, which is a multiprotein complex involved in RNA processing and mRNA degradation. Within the RNA degradosome, RNase E assembles into a homotetramer formed by a dimer of dimers.</text>
</comment>
<keyword evidence="3 15" id="KW-0963">Cytoplasm</keyword>
<comment type="caution">
    <text evidence="18">The sequence shown here is derived from an EMBL/GenBank/DDBJ whole genome shotgun (WGS) entry which is preliminary data.</text>
</comment>
<feature type="compositionally biased region" description="Basic and acidic residues" evidence="16">
    <location>
        <begin position="885"/>
        <end position="907"/>
    </location>
</feature>
<comment type="catalytic activity">
    <reaction evidence="15">
        <text>Endonucleolytic cleavage of single-stranded RNA in A- and U-rich regions.</text>
        <dbReference type="EC" id="3.1.26.12"/>
    </reaction>
</comment>
<feature type="compositionally biased region" description="Low complexity" evidence="16">
    <location>
        <begin position="835"/>
        <end position="848"/>
    </location>
</feature>
<name>A0ABQ5ZYJ5_9GAMM</name>
<dbReference type="CDD" id="cd04453">
    <property type="entry name" value="S1_RNase_E"/>
    <property type="match status" value="1"/>
</dbReference>
<protein>
    <recommendedName>
        <fullName evidence="15">Ribonuclease E</fullName>
        <shortName evidence="15">RNase E</shortName>
        <ecNumber evidence="15">3.1.26.12</ecNumber>
    </recommendedName>
</protein>
<keyword evidence="2 15" id="KW-1003">Cell membrane</keyword>
<evidence type="ECO:0000256" key="12">
    <source>
        <dbReference type="ARBA" id="ARBA00022842"/>
    </source>
</evidence>
<dbReference type="EC" id="3.1.26.12" evidence="15"/>
<dbReference type="HAMAP" id="MF_00970">
    <property type="entry name" value="RNase_E"/>
    <property type="match status" value="1"/>
</dbReference>
<dbReference type="PROSITE" id="PS50126">
    <property type="entry name" value="S1"/>
    <property type="match status" value="1"/>
</dbReference>
<keyword evidence="9 15" id="KW-0699">rRNA-binding</keyword>
<feature type="compositionally biased region" description="Polar residues" evidence="16">
    <location>
        <begin position="696"/>
        <end position="713"/>
    </location>
</feature>
<comment type="function">
    <text evidence="15">Endoribonuclease that plays a central role in RNA processing and decay. Required for the maturation of 5S and 16S rRNAs and the majority of tRNAs. Also involved in the degradation of most mRNAs.</text>
</comment>
<feature type="compositionally biased region" description="Low complexity" evidence="16">
    <location>
        <begin position="641"/>
        <end position="671"/>
    </location>
</feature>
<dbReference type="Gene3D" id="3.40.1260.20">
    <property type="entry name" value="Ribonuclease E, catalytic domain"/>
    <property type="match status" value="1"/>
</dbReference>
<evidence type="ECO:0000313" key="18">
    <source>
        <dbReference type="EMBL" id="GLR65274.1"/>
    </source>
</evidence>
<feature type="binding site" evidence="15">
    <location>
        <position position="405"/>
    </location>
    <ligand>
        <name>Zn(2+)</name>
        <dbReference type="ChEBI" id="CHEBI:29105"/>
        <note>ligand shared between dimeric partners</note>
    </ligand>
</feature>
<dbReference type="Proteomes" id="UP001156682">
    <property type="component" value="Unassembled WGS sequence"/>
</dbReference>
<gene>
    <name evidence="15" type="primary">rne</name>
    <name evidence="18" type="ORF">GCM10007878_27130</name>
</gene>
<feature type="binding site" evidence="15">
    <location>
        <position position="344"/>
    </location>
    <ligand>
        <name>Mg(2+)</name>
        <dbReference type="ChEBI" id="CHEBI:18420"/>
        <note>catalytic</note>
    </ligand>
</feature>
<keyword evidence="14 15" id="KW-0472">Membrane</keyword>
<evidence type="ECO:0000256" key="10">
    <source>
        <dbReference type="ARBA" id="ARBA00022759"/>
    </source>
</evidence>
<proteinExistence type="inferred from homology"/>
<evidence type="ECO:0000256" key="2">
    <source>
        <dbReference type="ARBA" id="ARBA00022475"/>
    </source>
</evidence>
<dbReference type="InterPro" id="IPR019307">
    <property type="entry name" value="RNA-bd_AU-1/RNase_E/G"/>
</dbReference>
<keyword evidence="12 15" id="KW-0460">Magnesium</keyword>
<dbReference type="Gene3D" id="2.40.50.140">
    <property type="entry name" value="Nucleic acid-binding proteins"/>
    <property type="match status" value="1"/>
</dbReference>
<dbReference type="Pfam" id="PF20833">
    <property type="entry name" value="RNase_E_G_Thio"/>
    <property type="match status" value="1"/>
</dbReference>
<dbReference type="InterPro" id="IPR003029">
    <property type="entry name" value="S1_domain"/>
</dbReference>
<dbReference type="EMBL" id="BSOR01000080">
    <property type="protein sequence ID" value="GLR65274.1"/>
    <property type="molecule type" value="Genomic_DNA"/>
</dbReference>
<feature type="compositionally biased region" description="Low complexity" evidence="16">
    <location>
        <begin position="810"/>
        <end position="820"/>
    </location>
</feature>
<comment type="similarity">
    <text evidence="1">Belongs to the RNase E/G family. RNase G subfamily.</text>
</comment>
<feature type="domain" description="S1 motif" evidence="17">
    <location>
        <begin position="39"/>
        <end position="118"/>
    </location>
</feature>
<evidence type="ECO:0000256" key="11">
    <source>
        <dbReference type="ARBA" id="ARBA00022801"/>
    </source>
</evidence>
<evidence type="ECO:0000256" key="8">
    <source>
        <dbReference type="ARBA" id="ARBA00022723"/>
    </source>
</evidence>
<keyword evidence="6 15" id="KW-0819">tRNA processing</keyword>
<dbReference type="Pfam" id="PF10150">
    <property type="entry name" value="RNase_E_G"/>
    <property type="match status" value="1"/>
</dbReference>
<feature type="compositionally biased region" description="Basic and acidic residues" evidence="16">
    <location>
        <begin position="599"/>
        <end position="640"/>
    </location>
</feature>
<evidence type="ECO:0000256" key="16">
    <source>
        <dbReference type="SAM" id="MobiDB-lite"/>
    </source>
</evidence>
<accession>A0ABQ5ZYJ5</accession>
<evidence type="ECO:0000256" key="5">
    <source>
        <dbReference type="ARBA" id="ARBA00022552"/>
    </source>
</evidence>
<feature type="binding site" evidence="15">
    <location>
        <position position="402"/>
    </location>
    <ligand>
        <name>Zn(2+)</name>
        <dbReference type="ChEBI" id="CHEBI:29105"/>
        <note>ligand shared between dimeric partners</note>
    </ligand>
</feature>
<evidence type="ECO:0000259" key="17">
    <source>
        <dbReference type="PROSITE" id="PS50126"/>
    </source>
</evidence>
<comment type="cofactor">
    <cofactor evidence="15">
        <name>Zn(2+)</name>
        <dbReference type="ChEBI" id="CHEBI:29105"/>
    </cofactor>
    <text evidence="15">Binds 2 Zn(2+) ions per homotetramer.</text>
</comment>
<dbReference type="NCBIfam" id="NF008074">
    <property type="entry name" value="PRK10811.1"/>
    <property type="match status" value="1"/>
</dbReference>
<keyword evidence="5 15" id="KW-0698">rRNA processing</keyword>
<evidence type="ECO:0000256" key="9">
    <source>
        <dbReference type="ARBA" id="ARBA00022730"/>
    </source>
</evidence>
<dbReference type="RefSeq" id="WP_027850959.1">
    <property type="nucleotide sequence ID" value="NZ_BSOR01000080.1"/>
</dbReference>
<feature type="region of interest" description="Disordered" evidence="16">
    <location>
        <begin position="580"/>
        <end position="907"/>
    </location>
</feature>
<keyword evidence="8 15" id="KW-0479">Metal-binding</keyword>
<keyword evidence="13 15" id="KW-0694">RNA-binding</keyword>
<dbReference type="InterPro" id="IPR048583">
    <property type="entry name" value="RNase_E_G_thioredoxin-like"/>
</dbReference>
<feature type="region of interest" description="Required for zinc-mediated homotetramerization and catalytic activity" evidence="15">
    <location>
        <begin position="402"/>
        <end position="405"/>
    </location>
</feature>
<dbReference type="PANTHER" id="PTHR30001:SF1">
    <property type="entry name" value="RIBONUCLEASE E_G-LIKE PROTEIN, CHLOROPLASTIC"/>
    <property type="match status" value="1"/>
</dbReference>
<dbReference type="PANTHER" id="PTHR30001">
    <property type="entry name" value="RIBONUCLEASE"/>
    <property type="match status" value="1"/>
</dbReference>
<keyword evidence="19" id="KW-1185">Reference proteome</keyword>
<comment type="subcellular location">
    <subcellularLocation>
        <location evidence="15">Cytoplasm</location>
    </subcellularLocation>
    <subcellularLocation>
        <location evidence="15">Cell inner membrane</location>
        <topology evidence="15">Peripheral membrane protein</topology>
        <orientation evidence="15">Cytoplasmic side</orientation>
    </subcellularLocation>
</comment>
<feature type="compositionally biased region" description="Low complexity" evidence="16">
    <location>
        <begin position="784"/>
        <end position="803"/>
    </location>
</feature>
<keyword evidence="15" id="KW-0862">Zinc</keyword>
<comment type="similarity">
    <text evidence="15">Belongs to the RNase E/G family. RNase E subfamily.</text>
</comment>
<dbReference type="NCBIfam" id="TIGR00757">
    <property type="entry name" value="RNaseEG"/>
    <property type="match status" value="1"/>
</dbReference>
<feature type="binding site" evidence="15">
    <location>
        <position position="301"/>
    </location>
    <ligand>
        <name>Mg(2+)</name>
        <dbReference type="ChEBI" id="CHEBI:18420"/>
        <note>catalytic</note>
    </ligand>
</feature>
<keyword evidence="10 15" id="KW-0255">Endonuclease</keyword>
<organism evidence="18 19">
    <name type="scientific">Marinospirillum insulare</name>
    <dbReference type="NCBI Taxonomy" id="217169"/>
    <lineage>
        <taxon>Bacteria</taxon>
        <taxon>Pseudomonadati</taxon>
        <taxon>Pseudomonadota</taxon>
        <taxon>Gammaproteobacteria</taxon>
        <taxon>Oceanospirillales</taxon>
        <taxon>Oceanospirillaceae</taxon>
        <taxon>Marinospirillum</taxon>
    </lineage>
</organism>
<keyword evidence="11 15" id="KW-0378">Hydrolase</keyword>
<dbReference type="Pfam" id="PF00575">
    <property type="entry name" value="S1"/>
    <property type="match status" value="1"/>
</dbReference>
<evidence type="ECO:0000313" key="19">
    <source>
        <dbReference type="Proteomes" id="UP001156682"/>
    </source>
</evidence>
<feature type="compositionally biased region" description="Low complexity" evidence="16">
    <location>
        <begin position="589"/>
        <end position="598"/>
    </location>
</feature>
<evidence type="ECO:0000256" key="7">
    <source>
        <dbReference type="ARBA" id="ARBA00022722"/>
    </source>
</evidence>
<comment type="cofactor">
    <cofactor evidence="15">
        <name>Mg(2+)</name>
        <dbReference type="ChEBI" id="CHEBI:18420"/>
    </cofactor>
    <text evidence="15">Binds 1 Mg(2+) ion per subunit.</text>
</comment>
<feature type="compositionally biased region" description="Polar residues" evidence="16">
    <location>
        <begin position="722"/>
        <end position="734"/>
    </location>
</feature>
<dbReference type="SMART" id="SM00316">
    <property type="entry name" value="S1"/>
    <property type="match status" value="1"/>
</dbReference>